<dbReference type="OMA" id="LIKFMKP"/>
<dbReference type="PANTHER" id="PTHR34677">
    <property type="match status" value="1"/>
</dbReference>
<accession>A0A7N0SVN3</accession>
<proteinExistence type="predicted"/>
<feature type="transmembrane region" description="Helical" evidence="2">
    <location>
        <begin position="851"/>
        <end position="870"/>
    </location>
</feature>
<evidence type="ECO:0000313" key="5">
    <source>
        <dbReference type="Proteomes" id="UP000594263"/>
    </source>
</evidence>
<feature type="chain" id="PRO_5029701254" description="Bacterial Ig-like domain-containing protein" evidence="3">
    <location>
        <begin position="27"/>
        <end position="1086"/>
    </location>
</feature>
<feature type="region of interest" description="Disordered" evidence="1">
    <location>
        <begin position="985"/>
        <end position="1086"/>
    </location>
</feature>
<dbReference type="AlphaFoldDB" id="A0A7N0SVN3"/>
<dbReference type="EnsemblPlants" id="Kaladp0006s0022.1.v1.1">
    <property type="protein sequence ID" value="Kaladp0006s0022.1.v1.1"/>
    <property type="gene ID" value="Kaladp0006s0022.v1.1"/>
</dbReference>
<feature type="transmembrane region" description="Helical" evidence="2">
    <location>
        <begin position="666"/>
        <end position="686"/>
    </location>
</feature>
<evidence type="ECO:0000256" key="2">
    <source>
        <dbReference type="SAM" id="Phobius"/>
    </source>
</evidence>
<keyword evidence="2" id="KW-0812">Transmembrane</keyword>
<feature type="transmembrane region" description="Helical" evidence="2">
    <location>
        <begin position="624"/>
        <end position="645"/>
    </location>
</feature>
<feature type="transmembrane region" description="Helical" evidence="2">
    <location>
        <begin position="914"/>
        <end position="935"/>
    </location>
</feature>
<feature type="transmembrane region" description="Helical" evidence="2">
    <location>
        <begin position="825"/>
        <end position="845"/>
    </location>
</feature>
<name>A0A7N0SVN3_KALFE</name>
<feature type="compositionally biased region" description="Polar residues" evidence="1">
    <location>
        <begin position="1054"/>
        <end position="1064"/>
    </location>
</feature>
<feature type="compositionally biased region" description="Basic and acidic residues" evidence="1">
    <location>
        <begin position="985"/>
        <end position="1003"/>
    </location>
</feature>
<feature type="transmembrane region" description="Helical" evidence="2">
    <location>
        <begin position="698"/>
        <end position="721"/>
    </location>
</feature>
<keyword evidence="2" id="KW-1133">Transmembrane helix</keyword>
<evidence type="ECO:0000256" key="3">
    <source>
        <dbReference type="SAM" id="SignalP"/>
    </source>
</evidence>
<dbReference type="Proteomes" id="UP000594263">
    <property type="component" value="Unplaced"/>
</dbReference>
<evidence type="ECO:0008006" key="6">
    <source>
        <dbReference type="Google" id="ProtNLM"/>
    </source>
</evidence>
<evidence type="ECO:0000313" key="4">
    <source>
        <dbReference type="EnsemblPlants" id="Kaladp0006s0022.1.v1.1"/>
    </source>
</evidence>
<dbReference type="PANTHER" id="PTHR34677:SF1">
    <property type="entry name" value="TRANSMEMBRANE PROTEIN"/>
    <property type="match status" value="1"/>
</dbReference>
<protein>
    <recommendedName>
        <fullName evidence="6">Bacterial Ig-like domain-containing protein</fullName>
    </recommendedName>
</protein>
<feature type="compositionally biased region" description="Basic and acidic residues" evidence="1">
    <location>
        <begin position="1013"/>
        <end position="1022"/>
    </location>
</feature>
<evidence type="ECO:0000256" key="1">
    <source>
        <dbReference type="SAM" id="MobiDB-lite"/>
    </source>
</evidence>
<keyword evidence="5" id="KW-1185">Reference proteome</keyword>
<keyword evidence="2" id="KW-0472">Membrane</keyword>
<dbReference type="Gramene" id="Kaladp0006s0022.1.v1.1">
    <property type="protein sequence ID" value="Kaladp0006s0022.1.v1.1"/>
    <property type="gene ID" value="Kaladp0006s0022.v1.1"/>
</dbReference>
<reference evidence="4" key="1">
    <citation type="submission" date="2021-01" db="UniProtKB">
        <authorList>
            <consortium name="EnsemblPlants"/>
        </authorList>
    </citation>
    <scope>IDENTIFICATION</scope>
</reference>
<feature type="transmembrane region" description="Helical" evidence="2">
    <location>
        <begin position="882"/>
        <end position="902"/>
    </location>
</feature>
<feature type="signal peptide" evidence="3">
    <location>
        <begin position="1"/>
        <end position="26"/>
    </location>
</feature>
<keyword evidence="3" id="KW-0732">Signal</keyword>
<feature type="compositionally biased region" description="Polar residues" evidence="1">
    <location>
        <begin position="1027"/>
        <end position="1043"/>
    </location>
</feature>
<organism evidence="4 5">
    <name type="scientific">Kalanchoe fedtschenkoi</name>
    <name type="common">Lavender scallops</name>
    <name type="synonym">South American air plant</name>
    <dbReference type="NCBI Taxonomy" id="63787"/>
    <lineage>
        <taxon>Eukaryota</taxon>
        <taxon>Viridiplantae</taxon>
        <taxon>Streptophyta</taxon>
        <taxon>Embryophyta</taxon>
        <taxon>Tracheophyta</taxon>
        <taxon>Spermatophyta</taxon>
        <taxon>Magnoliopsida</taxon>
        <taxon>eudicotyledons</taxon>
        <taxon>Gunneridae</taxon>
        <taxon>Pentapetalae</taxon>
        <taxon>Saxifragales</taxon>
        <taxon>Crassulaceae</taxon>
        <taxon>Kalanchoe</taxon>
    </lineage>
</organism>
<sequence length="1086" mass="119708">MGFNLTTVLLVVVLSWGLCFQAQCGAKPVIVKLLKAPKAFSRLHSATFRFEASVDVNGGNCSDCSFSCKLDDKLPSGCGSRKAFYRGLTDGRHEFKVCAKGSAGVGCAGYNWTIDTIAPTAFVSTSATFTNALNVTTDILFSEPCPGFSCSSTNSCNLLVYGAGEVMPHTLKVVQPDLRYSLLVALSDSVQVGRVIVVMDKNFCADRAGNIFNRSASSSSIVRFDRKNVYANLRTHIPEKLMQLNSATRTVLATNKATDLNVYLYFSEPILNSPAEVLDALKISHGSVVPVEGETRGNRKFSFVVENITSVAVVTVSLNTALITTRQGTSVSPIAPVTFLYDSQRPSVRLSTTCTKRTRQHVIPILVKFMKPVFGFNSSHVSISGGQLQSFREISWNSYSAEIRAEHDIVSVSIPENVTGDVAGNRNVPSNILQIRHYSMPLISTVVTIFVTAASLMTSLSAALLTVSTANLVSLGVFSRPSSSLTADPARNLFRTLCHVQVFALSRWLAVTLPVEYYEVARGIQWSIPYMNLPWEYGSTQSIMVGSNSPESSSNSYISKLHDIGLSNIIHQADVSLNTAAAVYGLPLTPMEYTSFFESQNSKPQAEYISPQMFAGWRDFYKSMFWLAVIGGSLMFFHALVLSILKLRKPPPGKQKTCGAMIFPRFEIFLLFLALPCICKASALLIRGGEVPQVVVGILFLGLVLFLLVALMMFLSVGITFGKLLQYKEVHQEGQRFLWFHYIVQKTLGPGKRGQWTWRNQPNSPRLVMFGPLFEALRGPPKYMLTQISGGVNTPKGGERIIASDDETEDAEAPCIQKLFGILRIYYTLLECVKRVALGIVAGAYATRWSYRTPLVALLSITSFQLFFLVLKKPFIKKKVQLAEIISVSCEVGLFATCFVLMQMDVPQKQMSKIGLFMVTLLLVGFLAQMLNEWYALYRQIKRLDPLTRSLGSGIKSALIGLILLPLPRPRTTFSNLEDRFKAPHADGVGREGTSSDRFRSTESRSPSTGERPWMRQLREMAKASFSRDSSSGLGNDPSTSNARRGWSGLWGSRQRSGSSSVKTSMDYGSKPKKLYRDMEAIFSSN</sequence>